<evidence type="ECO:0000313" key="2">
    <source>
        <dbReference type="EMBL" id="KAG5277796.1"/>
    </source>
</evidence>
<organism evidence="2 3">
    <name type="scientific">Alosa alosa</name>
    <name type="common">allis shad</name>
    <dbReference type="NCBI Taxonomy" id="278164"/>
    <lineage>
        <taxon>Eukaryota</taxon>
        <taxon>Metazoa</taxon>
        <taxon>Chordata</taxon>
        <taxon>Craniata</taxon>
        <taxon>Vertebrata</taxon>
        <taxon>Euteleostomi</taxon>
        <taxon>Actinopterygii</taxon>
        <taxon>Neopterygii</taxon>
        <taxon>Teleostei</taxon>
        <taxon>Clupei</taxon>
        <taxon>Clupeiformes</taxon>
        <taxon>Clupeoidei</taxon>
        <taxon>Clupeidae</taxon>
        <taxon>Alosa</taxon>
    </lineage>
</organism>
<protein>
    <submittedName>
        <fullName evidence="2">Uncharacterized protein</fullName>
    </submittedName>
</protein>
<feature type="region of interest" description="Disordered" evidence="1">
    <location>
        <begin position="212"/>
        <end position="232"/>
    </location>
</feature>
<reference evidence="2" key="1">
    <citation type="submission" date="2020-10" db="EMBL/GenBank/DDBJ databases">
        <title>Chromosome-scale genome assembly of the Allis shad, Alosa alosa.</title>
        <authorList>
            <person name="Margot Z."/>
            <person name="Christophe K."/>
            <person name="Cabau C."/>
            <person name="Louis A."/>
            <person name="Berthelot C."/>
            <person name="Parey E."/>
            <person name="Roest Crollius H."/>
            <person name="Montfort J."/>
            <person name="Robinson-Rechavi M."/>
            <person name="Bucao C."/>
            <person name="Bouchez O."/>
            <person name="Gislard M."/>
            <person name="Lluch J."/>
            <person name="Milhes M."/>
            <person name="Lampietro C."/>
            <person name="Lopez Roques C."/>
            <person name="Donnadieu C."/>
            <person name="Braasch I."/>
            <person name="Desvignes T."/>
            <person name="Postlethwait J."/>
            <person name="Bobe J."/>
            <person name="Guiguen Y."/>
        </authorList>
    </citation>
    <scope>NUCLEOTIDE SEQUENCE</scope>
    <source>
        <strain evidence="2">M-15738</strain>
        <tissue evidence="2">Blood</tissue>
    </source>
</reference>
<evidence type="ECO:0000313" key="3">
    <source>
        <dbReference type="Proteomes" id="UP000823561"/>
    </source>
</evidence>
<evidence type="ECO:0000256" key="1">
    <source>
        <dbReference type="SAM" id="MobiDB-lite"/>
    </source>
</evidence>
<comment type="caution">
    <text evidence="2">The sequence shown here is derived from an EMBL/GenBank/DDBJ whole genome shotgun (WGS) entry which is preliminary data.</text>
</comment>
<gene>
    <name evidence="2" type="ORF">AALO_G00091480</name>
</gene>
<dbReference type="AlphaFoldDB" id="A0AAV6GXU9"/>
<keyword evidence="3" id="KW-1185">Reference proteome</keyword>
<dbReference type="Proteomes" id="UP000823561">
    <property type="component" value="Chromosome 7"/>
</dbReference>
<proteinExistence type="predicted"/>
<accession>A0AAV6GXU9</accession>
<name>A0AAV6GXU9_9TELE</name>
<dbReference type="EMBL" id="JADWDJ010000007">
    <property type="protein sequence ID" value="KAG5277796.1"/>
    <property type="molecule type" value="Genomic_DNA"/>
</dbReference>
<sequence>MDHGLSYSSGGNVTDTQDDLLRVIVKEEDIKEEDYGHMTAFQHDEEKPFVEPHCKTETDIIEKDVEDVSTCTETQQTTAEVKVKKEEEEEELDYVLGAPVTNAPPPKRQRSSQGMMSNLYCPVPLPLPSNAFAESLHRNLSQIGSKSHMFKLLEENRKRPAALVSTDFGDLPKGSVLSYHATQSSSANDGPMFPAQPCSFYTVLDDTESGYYGGLDDTESVAAGDSDKGTET</sequence>